<dbReference type="RefSeq" id="XP_015876870.2">
    <property type="nucleotide sequence ID" value="XM_016021384.4"/>
</dbReference>
<evidence type="ECO:0000259" key="5">
    <source>
        <dbReference type="Pfam" id="PF03468"/>
    </source>
</evidence>
<evidence type="ECO:0000256" key="3">
    <source>
        <dbReference type="SAM" id="Coils"/>
    </source>
</evidence>
<dbReference type="CDD" id="cd12266">
    <property type="entry name" value="RRM_like_XS"/>
    <property type="match status" value="1"/>
</dbReference>
<evidence type="ECO:0000313" key="8">
    <source>
        <dbReference type="Proteomes" id="UP001652623"/>
    </source>
</evidence>
<dbReference type="PANTHER" id="PTHR21596">
    <property type="entry name" value="RIBONUCLEASE P SUBUNIT P38"/>
    <property type="match status" value="1"/>
</dbReference>
<dbReference type="PANTHER" id="PTHR21596:SF65">
    <property type="entry name" value="PROTEIN INVOLVED IN DE NOVO 2-RELATED"/>
    <property type="match status" value="1"/>
</dbReference>
<keyword evidence="8" id="KW-1185">Reference proteome</keyword>
<name>A0A6P3ZDD7_ZIZJJ</name>
<dbReference type="GeneID" id="107413436"/>
<dbReference type="InterPro" id="IPR005380">
    <property type="entry name" value="XS_domain"/>
</dbReference>
<dbReference type="GO" id="GO:0080188">
    <property type="term" value="P:gene silencing by siRNA-directed DNA methylation"/>
    <property type="evidence" value="ECO:0007669"/>
    <property type="project" value="InterPro"/>
</dbReference>
<gene>
    <name evidence="9 10 11" type="primary">LOC107413436</name>
</gene>
<dbReference type="Proteomes" id="UP001652623">
    <property type="component" value="Chromosome 8"/>
</dbReference>
<accession>A0A6P3ZDD7</accession>
<dbReference type="KEGG" id="zju:107413436"/>
<evidence type="ECO:0000256" key="4">
    <source>
        <dbReference type="SAM" id="MobiDB-lite"/>
    </source>
</evidence>
<feature type="domain" description="Zinc finger-XS" evidence="7">
    <location>
        <begin position="45"/>
        <end position="88"/>
    </location>
</feature>
<keyword evidence="1 3" id="KW-0175">Coiled coil</keyword>
<dbReference type="InterPro" id="IPR005381">
    <property type="entry name" value="Znf-XS_domain"/>
</dbReference>
<dbReference type="AlphaFoldDB" id="A0A6P3ZDD7"/>
<dbReference type="RefSeq" id="XP_048326318.1">
    <property type="nucleotide sequence ID" value="XM_048470361.2"/>
</dbReference>
<feature type="compositionally biased region" description="Basic and acidic residues" evidence="4">
    <location>
        <begin position="114"/>
        <end position="127"/>
    </location>
</feature>
<dbReference type="Pfam" id="PF03468">
    <property type="entry name" value="XS"/>
    <property type="match status" value="1"/>
</dbReference>
<feature type="compositionally biased region" description="Polar residues" evidence="4">
    <location>
        <begin position="104"/>
        <end position="113"/>
    </location>
</feature>
<dbReference type="InterPro" id="IPR045177">
    <property type="entry name" value="FDM1-5/IDN2"/>
</dbReference>
<feature type="coiled-coil region" evidence="3">
    <location>
        <begin position="282"/>
        <end position="387"/>
    </location>
</feature>
<evidence type="ECO:0000256" key="1">
    <source>
        <dbReference type="ARBA" id="ARBA00023054"/>
    </source>
</evidence>
<evidence type="ECO:0000313" key="11">
    <source>
        <dbReference type="RefSeq" id="XP_048326318.1"/>
    </source>
</evidence>
<evidence type="ECO:0000259" key="7">
    <source>
        <dbReference type="Pfam" id="PF03470"/>
    </source>
</evidence>
<evidence type="ECO:0000313" key="9">
    <source>
        <dbReference type="RefSeq" id="XP_015876869.2"/>
    </source>
</evidence>
<organism evidence="8 9">
    <name type="scientific">Ziziphus jujuba</name>
    <name type="common">Chinese jujube</name>
    <name type="synonym">Ziziphus sativa</name>
    <dbReference type="NCBI Taxonomy" id="326968"/>
    <lineage>
        <taxon>Eukaryota</taxon>
        <taxon>Viridiplantae</taxon>
        <taxon>Streptophyta</taxon>
        <taxon>Embryophyta</taxon>
        <taxon>Tracheophyta</taxon>
        <taxon>Spermatophyta</taxon>
        <taxon>Magnoliopsida</taxon>
        <taxon>eudicotyledons</taxon>
        <taxon>Gunneridae</taxon>
        <taxon>Pentapetalae</taxon>
        <taxon>rosids</taxon>
        <taxon>fabids</taxon>
        <taxon>Rosales</taxon>
        <taxon>Rhamnaceae</taxon>
        <taxon>Paliureae</taxon>
        <taxon>Ziziphus</taxon>
    </lineage>
</organism>
<dbReference type="Pfam" id="PF03470">
    <property type="entry name" value="zf-XS"/>
    <property type="match status" value="1"/>
</dbReference>
<feature type="domain" description="XS" evidence="5">
    <location>
        <begin position="138"/>
        <end position="249"/>
    </location>
</feature>
<keyword evidence="2" id="KW-0943">RNA-mediated gene silencing</keyword>
<feature type="domain" description="Factor of DNA methylation 1-5/IDN2" evidence="6">
    <location>
        <begin position="527"/>
        <end position="656"/>
    </location>
</feature>
<dbReference type="InterPro" id="IPR005379">
    <property type="entry name" value="FDM1-5/IDN2_XH"/>
</dbReference>
<feature type="region of interest" description="Disordered" evidence="4">
    <location>
        <begin position="96"/>
        <end position="131"/>
    </location>
</feature>
<evidence type="ECO:0000313" key="10">
    <source>
        <dbReference type="RefSeq" id="XP_015876870.2"/>
    </source>
</evidence>
<evidence type="ECO:0000256" key="2">
    <source>
        <dbReference type="ARBA" id="ARBA00023158"/>
    </source>
</evidence>
<dbReference type="RefSeq" id="XP_015876869.2">
    <property type="nucleotide sequence ID" value="XM_016021383.4"/>
</dbReference>
<dbReference type="Gene3D" id="3.30.70.2890">
    <property type="entry name" value="XS domain"/>
    <property type="match status" value="1"/>
</dbReference>
<reference evidence="9 10" key="1">
    <citation type="submission" date="2025-05" db="UniProtKB">
        <authorList>
            <consortium name="RefSeq"/>
        </authorList>
    </citation>
    <scope>IDENTIFICATION</scope>
    <source>
        <tissue evidence="9 10">Seedling</tissue>
    </source>
</reference>
<protein>
    <submittedName>
        <fullName evidence="9 10">Protein INVOLVED IN DE NOVO 2</fullName>
    </submittedName>
</protein>
<proteinExistence type="predicted"/>
<dbReference type="InterPro" id="IPR038588">
    <property type="entry name" value="XS_domain_sf"/>
</dbReference>
<dbReference type="Pfam" id="PF03469">
    <property type="entry name" value="XH"/>
    <property type="match status" value="1"/>
</dbReference>
<evidence type="ECO:0000259" key="6">
    <source>
        <dbReference type="Pfam" id="PF03469"/>
    </source>
</evidence>
<feature type="coiled-coil region" evidence="3">
    <location>
        <begin position="413"/>
        <end position="521"/>
    </location>
</feature>
<sequence length="661" mass="76669">MGEISNEQTSKKRTLSEIEVEYVEKCYGELKNGKKVKSSETTFACPYCPKRKKKDYLYNEILQHATGVGNSSSDKRSVKEKANHLALEMYLEKDLAPAAGDGPSKQQENGQSKDLSKPMDGSKKPVDEGDTNIQCDHDEKFVWPWTGIVVNIPTRLAEDGRYVGESGSKLRDELIRRGYNPIRVHPLWNYRGHSGTAVVEFNKGWPGLHNALSFERAYKADLHGRKEWLAESEEKSGLYGWVARADDYKLTNIVGEHLRKIGDLRTISEIMEEEARKQDKLVMNLNNIIEEKNKQKIEMEQKCNESSTHITKLMEEKDKLLQTYNEEIKKIQMSARDHFQRIFNDHEKLKFQLESQKKELEVRGTELEKREAKNESESKRLAEEIEQNTIRNSALELAALEQQRADENVMKLAEDQKRQKEELHNKIILLEKKLDAKQALELEIEQLRGTLNVMRHMGDDGDEEVLKKMEAILKELREKEGEFEDLEALNQTLIVKERKSNDELQEARKELINGLNEISSRATIGVKRMGELDSKPFYEAMKKKYHEEEAEEKASELCSLWEEFLKDPDWHPFKVTVVDGKEKGFINDEDEKLKGLKKEMGDEVYKAVTTALIEINEYNPSGRYITSELWNYSEGRRATLKEGVEFLMKQWRLRKARMEMA</sequence>